<proteinExistence type="inferred from homology"/>
<dbReference type="GO" id="GO:0009306">
    <property type="term" value="P:protein secretion"/>
    <property type="evidence" value="ECO:0007669"/>
    <property type="project" value="UniProtKB-UniRule"/>
</dbReference>
<dbReference type="Proteomes" id="UP000177199">
    <property type="component" value="Unassembled WGS sequence"/>
</dbReference>
<keyword evidence="3 9" id="KW-0813">Transport</keyword>
<feature type="transmembrane region" description="Helical" evidence="9">
    <location>
        <begin position="49"/>
        <end position="69"/>
    </location>
</feature>
<evidence type="ECO:0000313" key="11">
    <source>
        <dbReference type="Proteomes" id="UP000177199"/>
    </source>
</evidence>
<dbReference type="InterPro" id="IPR004692">
    <property type="entry name" value="SecG"/>
</dbReference>
<keyword evidence="4 9" id="KW-0812">Transmembrane</keyword>
<keyword evidence="6 9" id="KW-1133">Transmembrane helix</keyword>
<keyword evidence="9" id="KW-1003">Cell membrane</keyword>
<comment type="caution">
    <text evidence="10">The sequence shown here is derived from an EMBL/GenBank/DDBJ whole genome shotgun (WGS) entry which is preliminary data.</text>
</comment>
<sequence>MKNLLLIVNIVIAIIIVVLILIQGKGGGLGSAWGGSGDAYQTKRGVEKFTFQITVFFVIIFFILSVINLF</sequence>
<keyword evidence="7 9" id="KW-0811">Translocation</keyword>
<reference evidence="10 11" key="1">
    <citation type="journal article" date="2016" name="Nat. Commun.">
        <title>Thousands of microbial genomes shed light on interconnected biogeochemical processes in an aquifer system.</title>
        <authorList>
            <person name="Anantharaman K."/>
            <person name="Brown C.T."/>
            <person name="Hug L.A."/>
            <person name="Sharon I."/>
            <person name="Castelle C.J."/>
            <person name="Probst A.J."/>
            <person name="Thomas B.C."/>
            <person name="Singh A."/>
            <person name="Wilkins M.J."/>
            <person name="Karaoz U."/>
            <person name="Brodie E.L."/>
            <person name="Williams K.H."/>
            <person name="Hubbard S.S."/>
            <person name="Banfield J.F."/>
        </authorList>
    </citation>
    <scope>NUCLEOTIDE SEQUENCE [LARGE SCALE GENOMIC DNA]</scope>
</reference>
<keyword evidence="8 9" id="KW-0472">Membrane</keyword>
<keyword evidence="5 9" id="KW-0653">Protein transport</keyword>
<name>A0A1F7HFE3_9BACT</name>
<gene>
    <name evidence="10" type="ORF">A3F29_00770</name>
</gene>
<dbReference type="NCBIfam" id="TIGR00810">
    <property type="entry name" value="secG"/>
    <property type="match status" value="1"/>
</dbReference>
<dbReference type="GO" id="GO:0005886">
    <property type="term" value="C:plasma membrane"/>
    <property type="evidence" value="ECO:0007669"/>
    <property type="project" value="UniProtKB-SubCell"/>
</dbReference>
<evidence type="ECO:0000256" key="2">
    <source>
        <dbReference type="ARBA" id="ARBA00008445"/>
    </source>
</evidence>
<comment type="function">
    <text evidence="9">Involved in protein export. Participates in an early event of protein translocation.</text>
</comment>
<evidence type="ECO:0000256" key="9">
    <source>
        <dbReference type="RuleBase" id="RU365087"/>
    </source>
</evidence>
<dbReference type="GO" id="GO:0015450">
    <property type="term" value="F:protein-transporting ATPase activity"/>
    <property type="evidence" value="ECO:0007669"/>
    <property type="project" value="UniProtKB-UniRule"/>
</dbReference>
<dbReference type="EMBL" id="MFZV01000059">
    <property type="protein sequence ID" value="OGK29765.1"/>
    <property type="molecule type" value="Genomic_DNA"/>
</dbReference>
<evidence type="ECO:0000313" key="10">
    <source>
        <dbReference type="EMBL" id="OGK29765.1"/>
    </source>
</evidence>
<evidence type="ECO:0000256" key="4">
    <source>
        <dbReference type="ARBA" id="ARBA00022692"/>
    </source>
</evidence>
<evidence type="ECO:0000256" key="6">
    <source>
        <dbReference type="ARBA" id="ARBA00022989"/>
    </source>
</evidence>
<accession>A0A1F7HFE3</accession>
<dbReference type="PRINTS" id="PR01651">
    <property type="entry name" value="SECGEXPORT"/>
</dbReference>
<dbReference type="AlphaFoldDB" id="A0A1F7HFE3"/>
<evidence type="ECO:0000256" key="7">
    <source>
        <dbReference type="ARBA" id="ARBA00023010"/>
    </source>
</evidence>
<organism evidence="10 11">
    <name type="scientific">Candidatus Roizmanbacteria bacterium RIFCSPHIGHO2_12_FULL_33_9</name>
    <dbReference type="NCBI Taxonomy" id="1802045"/>
    <lineage>
        <taxon>Bacteria</taxon>
        <taxon>Candidatus Roizmaniibacteriota</taxon>
    </lineage>
</organism>
<comment type="similarity">
    <text evidence="2 9">Belongs to the SecG family.</text>
</comment>
<evidence type="ECO:0000256" key="5">
    <source>
        <dbReference type="ARBA" id="ARBA00022927"/>
    </source>
</evidence>
<evidence type="ECO:0000256" key="8">
    <source>
        <dbReference type="ARBA" id="ARBA00023136"/>
    </source>
</evidence>
<evidence type="ECO:0000256" key="3">
    <source>
        <dbReference type="ARBA" id="ARBA00022448"/>
    </source>
</evidence>
<feature type="transmembrane region" description="Helical" evidence="9">
    <location>
        <begin position="6"/>
        <end position="22"/>
    </location>
</feature>
<comment type="subcellular location">
    <subcellularLocation>
        <location evidence="9">Cell membrane</location>
        <topology evidence="9">Multi-pass membrane protein</topology>
    </subcellularLocation>
    <subcellularLocation>
        <location evidence="1">Membrane</location>
        <topology evidence="1">Multi-pass membrane protein</topology>
    </subcellularLocation>
</comment>
<protein>
    <recommendedName>
        <fullName evidence="9">Protein-export membrane protein SecG</fullName>
    </recommendedName>
</protein>
<evidence type="ECO:0000256" key="1">
    <source>
        <dbReference type="ARBA" id="ARBA00004141"/>
    </source>
</evidence>
<dbReference type="Pfam" id="PF03840">
    <property type="entry name" value="SecG"/>
    <property type="match status" value="1"/>
</dbReference>